<evidence type="ECO:0000313" key="3">
    <source>
        <dbReference type="EMBL" id="QQV79613.1"/>
    </source>
</evidence>
<dbReference type="InterPro" id="IPR016152">
    <property type="entry name" value="PTrfase/Anion_transptr"/>
</dbReference>
<sequence>MKYEQGVESMELYLNEELVFRNVEASTDSEVLAYLAGELYQKKGMSKRSTSKQSKIGKKEYPTGLPSTPPGIAIPHANYEMVNKTTLAIATLKEPVLFP</sequence>
<dbReference type="PROSITE" id="PS51094">
    <property type="entry name" value="PTS_EIIA_TYPE_2"/>
    <property type="match status" value="1"/>
</dbReference>
<dbReference type="Gene3D" id="3.40.930.10">
    <property type="entry name" value="Mannitol-specific EII, Chain A"/>
    <property type="match status" value="1"/>
</dbReference>
<gene>
    <name evidence="3" type="ORF">JG559_01145</name>
</gene>
<proteinExistence type="predicted"/>
<dbReference type="InterPro" id="IPR002178">
    <property type="entry name" value="PTS_EIIA_type-2_dom"/>
</dbReference>
<organism evidence="3">
    <name type="scientific">Enterococcus faecalis</name>
    <name type="common">Streptococcus faecalis</name>
    <dbReference type="NCBI Taxonomy" id="1351"/>
    <lineage>
        <taxon>Bacteria</taxon>
        <taxon>Bacillati</taxon>
        <taxon>Bacillota</taxon>
        <taxon>Bacilli</taxon>
        <taxon>Lactobacillales</taxon>
        <taxon>Enterococcaceae</taxon>
        <taxon>Enterococcus</taxon>
    </lineage>
</organism>
<keyword evidence="3" id="KW-0762">Sugar transport</keyword>
<feature type="region of interest" description="Disordered" evidence="1">
    <location>
        <begin position="44"/>
        <end position="69"/>
    </location>
</feature>
<name>A0A974NZL9_ENTFL</name>
<dbReference type="Pfam" id="PF00359">
    <property type="entry name" value="PTS_EIIA_2"/>
    <property type="match status" value="1"/>
</dbReference>
<evidence type="ECO:0000259" key="2">
    <source>
        <dbReference type="PROSITE" id="PS51094"/>
    </source>
</evidence>
<reference evidence="3" key="1">
    <citation type="submission" date="2021-01" db="EMBL/GenBank/DDBJ databases">
        <title>Enterococcus.</title>
        <authorList>
            <person name="Du X."/>
            <person name="Wang N."/>
        </authorList>
    </citation>
    <scope>NUCLEOTIDE SEQUENCE [LARGE SCALE GENOMIC DNA]</scope>
    <source>
        <strain evidence="3">T90-2</strain>
    </source>
</reference>
<accession>A0A974NZL9</accession>
<feature type="domain" description="PTS EIIA type-2" evidence="2">
    <location>
        <begin position="12"/>
        <end position="99"/>
    </location>
</feature>
<evidence type="ECO:0000256" key="1">
    <source>
        <dbReference type="SAM" id="MobiDB-lite"/>
    </source>
</evidence>
<dbReference type="EMBL" id="CP068242">
    <property type="protein sequence ID" value="QQV79613.1"/>
    <property type="molecule type" value="Genomic_DNA"/>
</dbReference>
<dbReference type="SUPFAM" id="SSF55804">
    <property type="entry name" value="Phoshotransferase/anion transport protein"/>
    <property type="match status" value="1"/>
</dbReference>
<protein>
    <submittedName>
        <fullName evidence="3">PTS sugar transporter subunit IIA</fullName>
    </submittedName>
</protein>
<keyword evidence="3" id="KW-0813">Transport</keyword>
<dbReference type="AlphaFoldDB" id="A0A974NZL9"/>